<dbReference type="Gene3D" id="1.10.10.10">
    <property type="entry name" value="Winged helix-like DNA-binding domain superfamily/Winged helix DNA-binding domain"/>
    <property type="match status" value="1"/>
</dbReference>
<dbReference type="Proteomes" id="UP000319383">
    <property type="component" value="Chromosome"/>
</dbReference>
<dbReference type="OrthoDB" id="9767131at2"/>
<sequence>MGYELRAGHDYGSISSNTLPSTLAGDRGNFARIFKKTLPMSADERLHRVLRLVQLLQSGRNHNANQLAEMCGVSRRTIFRYINTLQEGGIHIQYDEQQQGYSLPSNTYLPPTEFTLDEALALLTLCYELADGDGGVPFQNGARNAALKLASNLPQHLRDQLNGVSQTLAVRLDSHNPLSADRSYYDLFVKAVSRRRCVRIQYQSLTEWENISTVVHPYRLLFIRRSWYVIGRSTMHREVRTFNLGRVLAADLLDRTYTIPPRFSLERYLGNAWHLIREPGKSQQVVVRFQKMVAQNVAEVRWHKTQKVTWNDDETMDFSVTVDGLNEISWWILGYGDQAEVLRPGKLRMLIAERLRGMTETYAKELATVNKPKS</sequence>
<evidence type="ECO:0000259" key="3">
    <source>
        <dbReference type="Pfam" id="PF25583"/>
    </source>
</evidence>
<evidence type="ECO:0000313" key="5">
    <source>
        <dbReference type="Proteomes" id="UP000319383"/>
    </source>
</evidence>
<evidence type="ECO:0000313" key="4">
    <source>
        <dbReference type="EMBL" id="QDU41618.1"/>
    </source>
</evidence>
<organism evidence="4 5">
    <name type="scientific">Symmachiella dynata</name>
    <dbReference type="NCBI Taxonomy" id="2527995"/>
    <lineage>
        <taxon>Bacteria</taxon>
        <taxon>Pseudomonadati</taxon>
        <taxon>Planctomycetota</taxon>
        <taxon>Planctomycetia</taxon>
        <taxon>Planctomycetales</taxon>
        <taxon>Planctomycetaceae</taxon>
        <taxon>Symmachiella</taxon>
    </lineage>
</organism>
<gene>
    <name evidence="4" type="ORF">Mal52_00710</name>
</gene>
<dbReference type="AlphaFoldDB" id="A0A517ZGL4"/>
<dbReference type="InterPro" id="IPR036388">
    <property type="entry name" value="WH-like_DNA-bd_sf"/>
</dbReference>
<dbReference type="Pfam" id="PF25583">
    <property type="entry name" value="WCX"/>
    <property type="match status" value="1"/>
</dbReference>
<dbReference type="KEGG" id="sdyn:Mal52_00710"/>
<keyword evidence="5" id="KW-1185">Reference proteome</keyword>
<dbReference type="Pfam" id="PF08279">
    <property type="entry name" value="HTH_11"/>
    <property type="match status" value="1"/>
</dbReference>
<reference evidence="4 5" key="1">
    <citation type="submission" date="2019-02" db="EMBL/GenBank/DDBJ databases">
        <title>Deep-cultivation of Planctomycetes and their phenomic and genomic characterization uncovers novel biology.</title>
        <authorList>
            <person name="Wiegand S."/>
            <person name="Jogler M."/>
            <person name="Boedeker C."/>
            <person name="Pinto D."/>
            <person name="Vollmers J."/>
            <person name="Rivas-Marin E."/>
            <person name="Kohn T."/>
            <person name="Peeters S.H."/>
            <person name="Heuer A."/>
            <person name="Rast P."/>
            <person name="Oberbeckmann S."/>
            <person name="Bunk B."/>
            <person name="Jeske O."/>
            <person name="Meyerdierks A."/>
            <person name="Storesund J.E."/>
            <person name="Kallscheuer N."/>
            <person name="Luecker S."/>
            <person name="Lage O.M."/>
            <person name="Pohl T."/>
            <person name="Merkel B.J."/>
            <person name="Hornburger P."/>
            <person name="Mueller R.-W."/>
            <person name="Bruemmer F."/>
            <person name="Labrenz M."/>
            <person name="Spormann A.M."/>
            <person name="Op den Camp H."/>
            <person name="Overmann J."/>
            <person name="Amann R."/>
            <person name="Jetten M.S.M."/>
            <person name="Mascher T."/>
            <person name="Medema M.H."/>
            <person name="Devos D.P."/>
            <person name="Kaster A.-K."/>
            <person name="Ovreas L."/>
            <person name="Rohde M."/>
            <person name="Galperin M.Y."/>
            <person name="Jogler C."/>
        </authorList>
    </citation>
    <scope>NUCLEOTIDE SEQUENCE [LARGE SCALE GENOMIC DNA]</scope>
    <source>
        <strain evidence="4 5">Mal52</strain>
    </source>
</reference>
<dbReference type="EMBL" id="CP036276">
    <property type="protein sequence ID" value="QDU41618.1"/>
    <property type="molecule type" value="Genomic_DNA"/>
</dbReference>
<name>A0A517ZGL4_9PLAN</name>
<dbReference type="InterPro" id="IPR028349">
    <property type="entry name" value="PafC-like"/>
</dbReference>
<dbReference type="InterPro" id="IPR013196">
    <property type="entry name" value="HTH_11"/>
</dbReference>
<dbReference type="PIRSF" id="PIRSF016838">
    <property type="entry name" value="PafC"/>
    <property type="match status" value="1"/>
</dbReference>
<dbReference type="PANTHER" id="PTHR34580">
    <property type="match status" value="1"/>
</dbReference>
<feature type="domain" description="Helix-turn-helix type 11" evidence="1">
    <location>
        <begin position="48"/>
        <end position="101"/>
    </location>
</feature>
<dbReference type="InterPro" id="IPR057727">
    <property type="entry name" value="WCX_dom"/>
</dbReference>
<accession>A0A517ZGL4</accession>
<dbReference type="InterPro" id="IPR036390">
    <property type="entry name" value="WH_DNA-bd_sf"/>
</dbReference>
<evidence type="ECO:0000259" key="1">
    <source>
        <dbReference type="Pfam" id="PF08279"/>
    </source>
</evidence>
<dbReference type="InterPro" id="IPR051534">
    <property type="entry name" value="CBASS_pafABC_assoc_protein"/>
</dbReference>
<dbReference type="Pfam" id="PF13280">
    <property type="entry name" value="WYL"/>
    <property type="match status" value="1"/>
</dbReference>
<protein>
    <submittedName>
        <fullName evidence="4">Bifunctional biotin--[acetyl-CoA-carboxylase] synthetase/biotin operon repressor</fullName>
    </submittedName>
</protein>
<feature type="domain" description="WYL" evidence="2">
    <location>
        <begin position="186"/>
        <end position="250"/>
    </location>
</feature>
<dbReference type="InterPro" id="IPR026881">
    <property type="entry name" value="WYL_dom"/>
</dbReference>
<evidence type="ECO:0000259" key="2">
    <source>
        <dbReference type="Pfam" id="PF13280"/>
    </source>
</evidence>
<dbReference type="PANTHER" id="PTHR34580:SF1">
    <property type="entry name" value="PROTEIN PAFC"/>
    <property type="match status" value="1"/>
</dbReference>
<proteinExistence type="predicted"/>
<feature type="domain" description="WCX" evidence="3">
    <location>
        <begin position="283"/>
        <end position="358"/>
    </location>
</feature>
<dbReference type="PROSITE" id="PS52050">
    <property type="entry name" value="WYL"/>
    <property type="match status" value="1"/>
</dbReference>
<dbReference type="SUPFAM" id="SSF46785">
    <property type="entry name" value="Winged helix' DNA-binding domain"/>
    <property type="match status" value="1"/>
</dbReference>